<dbReference type="Proteomes" id="UP000301309">
    <property type="component" value="Unassembled WGS sequence"/>
</dbReference>
<evidence type="ECO:0000256" key="1">
    <source>
        <dbReference type="ARBA" id="ARBA00022450"/>
    </source>
</evidence>
<organism evidence="6 7">
    <name type="scientific">Streptomyces violaceusniger</name>
    <dbReference type="NCBI Taxonomy" id="68280"/>
    <lineage>
        <taxon>Bacteria</taxon>
        <taxon>Bacillati</taxon>
        <taxon>Actinomycetota</taxon>
        <taxon>Actinomycetes</taxon>
        <taxon>Kitasatosporales</taxon>
        <taxon>Streptomycetaceae</taxon>
        <taxon>Streptomyces</taxon>
        <taxon>Streptomyces violaceusniger group</taxon>
    </lineage>
</organism>
<feature type="domain" description="AMP-dependent synthetase/ligase" evidence="4">
    <location>
        <begin position="21"/>
        <end position="251"/>
    </location>
</feature>
<dbReference type="GO" id="GO:0005829">
    <property type="term" value="C:cytosol"/>
    <property type="evidence" value="ECO:0007669"/>
    <property type="project" value="TreeGrafter"/>
</dbReference>
<evidence type="ECO:0000313" key="7">
    <source>
        <dbReference type="Proteomes" id="UP000301309"/>
    </source>
</evidence>
<dbReference type="NCBIfam" id="TIGR01733">
    <property type="entry name" value="AA-adenyl-dom"/>
    <property type="match status" value="1"/>
</dbReference>
<dbReference type="InterPro" id="IPR000873">
    <property type="entry name" value="AMP-dep_synth/lig_dom"/>
</dbReference>
<dbReference type="GO" id="GO:0031177">
    <property type="term" value="F:phosphopantetheine binding"/>
    <property type="evidence" value="ECO:0007669"/>
    <property type="project" value="TreeGrafter"/>
</dbReference>
<reference evidence="6 7" key="1">
    <citation type="journal article" date="2020" name="Int. J. Syst. Evol. Microbiol.">
        <title>Reclassification of Streptomyces castelarensis and Streptomyces sporoclivatus as later heterotypic synonyms of Streptomyces antimycoticus.</title>
        <authorList>
            <person name="Komaki H."/>
            <person name="Tamura T."/>
        </authorList>
    </citation>
    <scope>NUCLEOTIDE SEQUENCE [LARGE SCALE GENOMIC DNA]</scope>
    <source>
        <strain evidence="6 7">NBRC 13459</strain>
    </source>
</reference>
<dbReference type="PANTHER" id="PTHR45527">
    <property type="entry name" value="NONRIBOSOMAL PEPTIDE SYNTHETASE"/>
    <property type="match status" value="1"/>
</dbReference>
<evidence type="ECO:0000256" key="3">
    <source>
        <dbReference type="SAM" id="MobiDB-lite"/>
    </source>
</evidence>
<evidence type="ECO:0000259" key="5">
    <source>
        <dbReference type="Pfam" id="PF13193"/>
    </source>
</evidence>
<dbReference type="PANTHER" id="PTHR45527:SF1">
    <property type="entry name" value="FATTY ACID SYNTHASE"/>
    <property type="match status" value="1"/>
</dbReference>
<evidence type="ECO:0008006" key="8">
    <source>
        <dbReference type="Google" id="ProtNLM"/>
    </source>
</evidence>
<sequence length="454" mass="48281">MARTAAEWIRLDDPAVRATVAAADARAVTDTDRAAPLRPGHPAYVMYTSGSTGTPKGVAVPHHGVVNQLAWMQEEFRLEAEDRIVQKASFGFDASVWELFWPLLNGAGMVMARPGGHRDPAYLTELINREQVTVIQFVPSMLRAFLEDAAVEKCTSLRTVICIGEALPAPVRDRFQAMLAVPLHNLYGPTEASVAVTSWRCDPERDGGTVPIGRPIWNIRAYVLDGGLQSVPPGVAGELYVAGDGLARGYLGRPALTAERFVACPFGPAGELMYRTGDVVRWDTAGRLEFVGRVDDQVKIRGVRIEPGEIEAALAGHEQVAQVAVVAREDTPGDPRLVAYVVPDSGVVDEAAGDAGAGDGGEQLTAVVREFAASRLPASMVPSAVVAMERLPLTANGKLDRAALPAPDYSAGTVRAGGARSRCGSNCSARSSSRCSECRLSGPRRASSSWAGTR</sequence>
<gene>
    <name evidence="6" type="ORF">SVIO_026250</name>
</gene>
<evidence type="ECO:0000256" key="2">
    <source>
        <dbReference type="ARBA" id="ARBA00022553"/>
    </source>
</evidence>
<dbReference type="InterPro" id="IPR045851">
    <property type="entry name" value="AMP-bd_C_sf"/>
</dbReference>
<feature type="region of interest" description="Disordered" evidence="3">
    <location>
        <begin position="423"/>
        <end position="454"/>
    </location>
</feature>
<keyword evidence="7" id="KW-1185">Reference proteome</keyword>
<keyword evidence="1" id="KW-0596">Phosphopantetheine</keyword>
<accession>A0A4D4KTJ0</accession>
<dbReference type="AlphaFoldDB" id="A0A4D4KTJ0"/>
<dbReference type="Pfam" id="PF00501">
    <property type="entry name" value="AMP-binding"/>
    <property type="match status" value="1"/>
</dbReference>
<dbReference type="EMBL" id="BJHW01000001">
    <property type="protein sequence ID" value="GDY52002.1"/>
    <property type="molecule type" value="Genomic_DNA"/>
</dbReference>
<feature type="compositionally biased region" description="Low complexity" evidence="3">
    <location>
        <begin position="423"/>
        <end position="441"/>
    </location>
</feature>
<dbReference type="PROSITE" id="PS00455">
    <property type="entry name" value="AMP_BINDING"/>
    <property type="match status" value="1"/>
</dbReference>
<dbReference type="Pfam" id="PF13193">
    <property type="entry name" value="AMP-binding_C"/>
    <property type="match status" value="1"/>
</dbReference>
<comment type="caution">
    <text evidence="6">The sequence shown here is derived from an EMBL/GenBank/DDBJ whole genome shotgun (WGS) entry which is preliminary data.</text>
</comment>
<dbReference type="InterPro" id="IPR042099">
    <property type="entry name" value="ANL_N_sf"/>
</dbReference>
<dbReference type="InterPro" id="IPR025110">
    <property type="entry name" value="AMP-bd_C"/>
</dbReference>
<evidence type="ECO:0000313" key="6">
    <source>
        <dbReference type="EMBL" id="GDY52002.1"/>
    </source>
</evidence>
<name>A0A4D4KTJ0_STRVO</name>
<dbReference type="InterPro" id="IPR020845">
    <property type="entry name" value="AMP-binding_CS"/>
</dbReference>
<keyword evidence="2" id="KW-0597">Phosphoprotein</keyword>
<evidence type="ECO:0000259" key="4">
    <source>
        <dbReference type="Pfam" id="PF00501"/>
    </source>
</evidence>
<dbReference type="FunFam" id="3.30.300.30:FF:000010">
    <property type="entry name" value="Enterobactin synthetase component F"/>
    <property type="match status" value="1"/>
</dbReference>
<dbReference type="GO" id="GO:0044550">
    <property type="term" value="P:secondary metabolite biosynthetic process"/>
    <property type="evidence" value="ECO:0007669"/>
    <property type="project" value="TreeGrafter"/>
</dbReference>
<dbReference type="FunFam" id="3.40.50.980:FF:000002">
    <property type="entry name" value="Enterobactin synthetase component F"/>
    <property type="match status" value="1"/>
</dbReference>
<proteinExistence type="predicted"/>
<dbReference type="SUPFAM" id="SSF56801">
    <property type="entry name" value="Acetyl-CoA synthetase-like"/>
    <property type="match status" value="1"/>
</dbReference>
<dbReference type="GO" id="GO:0043041">
    <property type="term" value="P:amino acid activation for nonribosomal peptide biosynthetic process"/>
    <property type="evidence" value="ECO:0007669"/>
    <property type="project" value="TreeGrafter"/>
</dbReference>
<dbReference type="Gene3D" id="3.40.50.12780">
    <property type="entry name" value="N-terminal domain of ligase-like"/>
    <property type="match status" value="1"/>
</dbReference>
<protein>
    <recommendedName>
        <fullName evidence="8">AMP-dependent synthetase/ligase domain-containing protein</fullName>
    </recommendedName>
</protein>
<dbReference type="Gene3D" id="3.30.300.30">
    <property type="match status" value="1"/>
</dbReference>
<dbReference type="FunFam" id="2.30.38.10:FF:000001">
    <property type="entry name" value="Non-ribosomal peptide synthetase PvdI"/>
    <property type="match status" value="1"/>
</dbReference>
<dbReference type="InterPro" id="IPR010071">
    <property type="entry name" value="AA_adenyl_dom"/>
</dbReference>
<feature type="domain" description="AMP-binding enzyme C-terminal" evidence="5">
    <location>
        <begin position="309"/>
        <end position="398"/>
    </location>
</feature>